<name>A0A7J0F157_9ERIC</name>
<dbReference type="Proteomes" id="UP000585474">
    <property type="component" value="Unassembled WGS sequence"/>
</dbReference>
<feature type="chain" id="PRO_5029821018" evidence="2">
    <location>
        <begin position="32"/>
        <end position="286"/>
    </location>
</feature>
<sequence length="286" mass="30255">MEAKRRLSTTTAALSMLLLTVVLMNFPAAQACPSDGPSAGAVFSIGSSTTALRACRFCGAWPSACGAAPRLGPSVRSSVIATKGIRGCLTVRNACPSANVVAVWLRVDLGTALVPPISLYTHLPLSSPTRRPNSARIHPNTPPERRKHRPRSPASPTIRRLTRLLSSLTVGSTPGTASSLSKRPIRASFILIRSRSSLRIASTVSCRWIRRSRRVASEVDRGDLLDERADYVGSVGRLYLSGGGGFAVGEVDGDGGWWGIGLDYGNFGSFGWGVRGGVVILESVGD</sequence>
<evidence type="ECO:0000256" key="2">
    <source>
        <dbReference type="SAM" id="SignalP"/>
    </source>
</evidence>
<keyword evidence="2" id="KW-0732">Signal</keyword>
<protein>
    <submittedName>
        <fullName evidence="3">BCL-2-associated athanogene 5</fullName>
    </submittedName>
</protein>
<dbReference type="PROSITE" id="PS51257">
    <property type="entry name" value="PROKAR_LIPOPROTEIN"/>
    <property type="match status" value="1"/>
</dbReference>
<feature type="signal peptide" evidence="2">
    <location>
        <begin position="1"/>
        <end position="31"/>
    </location>
</feature>
<evidence type="ECO:0000256" key="1">
    <source>
        <dbReference type="SAM" id="MobiDB-lite"/>
    </source>
</evidence>
<dbReference type="AlphaFoldDB" id="A0A7J0F157"/>
<proteinExistence type="predicted"/>
<gene>
    <name evidence="3" type="ORF">Acr_08g0000030</name>
</gene>
<accession>A0A7J0F157</accession>
<comment type="caution">
    <text evidence="3">The sequence shown here is derived from an EMBL/GenBank/DDBJ whole genome shotgun (WGS) entry which is preliminary data.</text>
</comment>
<keyword evidence="4" id="KW-1185">Reference proteome</keyword>
<organism evidence="3 4">
    <name type="scientific">Actinidia rufa</name>
    <dbReference type="NCBI Taxonomy" id="165716"/>
    <lineage>
        <taxon>Eukaryota</taxon>
        <taxon>Viridiplantae</taxon>
        <taxon>Streptophyta</taxon>
        <taxon>Embryophyta</taxon>
        <taxon>Tracheophyta</taxon>
        <taxon>Spermatophyta</taxon>
        <taxon>Magnoliopsida</taxon>
        <taxon>eudicotyledons</taxon>
        <taxon>Gunneridae</taxon>
        <taxon>Pentapetalae</taxon>
        <taxon>asterids</taxon>
        <taxon>Ericales</taxon>
        <taxon>Actinidiaceae</taxon>
        <taxon>Actinidia</taxon>
    </lineage>
</organism>
<reference evidence="3 4" key="1">
    <citation type="submission" date="2019-07" db="EMBL/GenBank/DDBJ databases">
        <title>De Novo Assembly of kiwifruit Actinidia rufa.</title>
        <authorList>
            <person name="Sugita-Konishi S."/>
            <person name="Sato K."/>
            <person name="Mori E."/>
            <person name="Abe Y."/>
            <person name="Kisaki G."/>
            <person name="Hamano K."/>
            <person name="Suezawa K."/>
            <person name="Otani M."/>
            <person name="Fukuda T."/>
            <person name="Manabe T."/>
            <person name="Gomi K."/>
            <person name="Tabuchi M."/>
            <person name="Akimitsu K."/>
            <person name="Kataoka I."/>
        </authorList>
    </citation>
    <scope>NUCLEOTIDE SEQUENCE [LARGE SCALE GENOMIC DNA]</scope>
    <source>
        <strain evidence="4">cv. Fuchu</strain>
    </source>
</reference>
<dbReference type="EMBL" id="BJWL01000008">
    <property type="protein sequence ID" value="GFY91607.1"/>
    <property type="molecule type" value="Genomic_DNA"/>
</dbReference>
<evidence type="ECO:0000313" key="4">
    <source>
        <dbReference type="Proteomes" id="UP000585474"/>
    </source>
</evidence>
<evidence type="ECO:0000313" key="3">
    <source>
        <dbReference type="EMBL" id="GFY91607.1"/>
    </source>
</evidence>
<feature type="region of interest" description="Disordered" evidence="1">
    <location>
        <begin position="125"/>
        <end position="156"/>
    </location>
</feature>